<sequence>MNFSFDVGGAVTSGKRLTSTVKNKCAFSKLSFFLGSGLIHVSVGPLVRFHSVARFALSGVRNIATPPVGDLWTSDAFDRWLASIPILCKTQFKKCNDFVNTKGKYYFPAWTTWVLKKPGMKQ</sequence>
<protein>
    <submittedName>
        <fullName evidence="1">Uncharacterized protein</fullName>
    </submittedName>
</protein>
<proteinExistence type="predicted"/>
<dbReference type="EMBL" id="CM047591">
    <property type="protein sequence ID" value="KAI9919100.1"/>
    <property type="molecule type" value="Genomic_DNA"/>
</dbReference>
<organism evidence="1 2">
    <name type="scientific">Peronosclerospora sorghi</name>
    <dbReference type="NCBI Taxonomy" id="230839"/>
    <lineage>
        <taxon>Eukaryota</taxon>
        <taxon>Sar</taxon>
        <taxon>Stramenopiles</taxon>
        <taxon>Oomycota</taxon>
        <taxon>Peronosporomycetes</taxon>
        <taxon>Peronosporales</taxon>
        <taxon>Peronosporaceae</taxon>
        <taxon>Peronosclerospora</taxon>
    </lineage>
</organism>
<evidence type="ECO:0000313" key="1">
    <source>
        <dbReference type="EMBL" id="KAI9919100.1"/>
    </source>
</evidence>
<comment type="caution">
    <text evidence="1">The sequence shown here is derived from an EMBL/GenBank/DDBJ whole genome shotgun (WGS) entry which is preliminary data.</text>
</comment>
<dbReference type="Proteomes" id="UP001163321">
    <property type="component" value="Chromosome 12"/>
</dbReference>
<gene>
    <name evidence="1" type="ORF">PsorP6_011420</name>
</gene>
<reference evidence="1 2" key="1">
    <citation type="journal article" date="2022" name="bioRxiv">
        <title>The genome of the oomycete Peronosclerospora sorghi, a cosmopolitan pathogen of maize and sorghum, is inflated with dispersed pseudogenes.</title>
        <authorList>
            <person name="Fletcher K."/>
            <person name="Martin F."/>
            <person name="Isakeit T."/>
            <person name="Cavanaugh K."/>
            <person name="Magill C."/>
            <person name="Michelmore R."/>
        </authorList>
    </citation>
    <scope>NUCLEOTIDE SEQUENCE [LARGE SCALE GENOMIC DNA]</scope>
    <source>
        <strain evidence="1">P6</strain>
    </source>
</reference>
<evidence type="ECO:0000313" key="2">
    <source>
        <dbReference type="Proteomes" id="UP001163321"/>
    </source>
</evidence>
<keyword evidence="2" id="KW-1185">Reference proteome</keyword>
<accession>A0ACC0WM49</accession>
<name>A0ACC0WM49_9STRA</name>